<name>A0ABP6MM25_9ACTN</name>
<evidence type="ECO:0000313" key="3">
    <source>
        <dbReference type="Proteomes" id="UP001501637"/>
    </source>
</evidence>
<protein>
    <recommendedName>
        <fullName evidence="1">YdhG-like domain-containing protein</fullName>
    </recommendedName>
</protein>
<feature type="domain" description="YdhG-like" evidence="1">
    <location>
        <begin position="56"/>
        <end position="121"/>
    </location>
</feature>
<keyword evidence="3" id="KW-1185">Reference proteome</keyword>
<proteinExistence type="predicted"/>
<accession>A0ABP6MM25</accession>
<dbReference type="EMBL" id="BAAAUG010000069">
    <property type="protein sequence ID" value="GAA3113324.1"/>
    <property type="molecule type" value="Genomic_DNA"/>
</dbReference>
<organism evidence="2 3">
    <name type="scientific">Streptomyces rectiviolaceus</name>
    <dbReference type="NCBI Taxonomy" id="332591"/>
    <lineage>
        <taxon>Bacteria</taxon>
        <taxon>Bacillati</taxon>
        <taxon>Actinomycetota</taxon>
        <taxon>Actinomycetes</taxon>
        <taxon>Kitasatosporales</taxon>
        <taxon>Streptomycetaceae</taxon>
        <taxon>Streptomyces</taxon>
    </lineage>
</organism>
<dbReference type="Pfam" id="PF08818">
    <property type="entry name" value="DUF1801"/>
    <property type="match status" value="1"/>
</dbReference>
<sequence length="126" mass="13527">MSLWHCEAMDERIEQVLAAREQAVAELGRGACELALDRFPDAVITVDGNDIGFGTGSGYKGLVFTVAPAKAHVTLGIAGGARLPDPAGLMEGSGKLHRHVKIRRPDDLRRPELRDLMDAALARQGL</sequence>
<reference evidence="3" key="1">
    <citation type="journal article" date="2019" name="Int. J. Syst. Evol. Microbiol.">
        <title>The Global Catalogue of Microorganisms (GCM) 10K type strain sequencing project: providing services to taxonomists for standard genome sequencing and annotation.</title>
        <authorList>
            <consortium name="The Broad Institute Genomics Platform"/>
            <consortium name="The Broad Institute Genome Sequencing Center for Infectious Disease"/>
            <person name="Wu L."/>
            <person name="Ma J."/>
        </authorList>
    </citation>
    <scope>NUCLEOTIDE SEQUENCE [LARGE SCALE GENOMIC DNA]</scope>
    <source>
        <strain evidence="3">JCM 9092</strain>
    </source>
</reference>
<dbReference type="InterPro" id="IPR014922">
    <property type="entry name" value="YdhG-like"/>
</dbReference>
<gene>
    <name evidence="2" type="ORF">GCM10010449_39440</name>
</gene>
<dbReference type="Proteomes" id="UP001501637">
    <property type="component" value="Unassembled WGS sequence"/>
</dbReference>
<evidence type="ECO:0000313" key="2">
    <source>
        <dbReference type="EMBL" id="GAA3113324.1"/>
    </source>
</evidence>
<comment type="caution">
    <text evidence="2">The sequence shown here is derived from an EMBL/GenBank/DDBJ whole genome shotgun (WGS) entry which is preliminary data.</text>
</comment>
<evidence type="ECO:0000259" key="1">
    <source>
        <dbReference type="Pfam" id="PF08818"/>
    </source>
</evidence>